<reference evidence="1 2" key="1">
    <citation type="submission" date="2018-08" db="EMBL/GenBank/DDBJ databases">
        <title>A genome reference for cultivated species of the human gut microbiota.</title>
        <authorList>
            <person name="Zou Y."/>
            <person name="Xue W."/>
            <person name="Luo G."/>
        </authorList>
    </citation>
    <scope>NUCLEOTIDE SEQUENCE [LARGE SCALE GENOMIC DNA]</scope>
    <source>
        <strain evidence="1 2">AM42-8</strain>
    </source>
</reference>
<dbReference type="AlphaFoldDB" id="A0A413SI53"/>
<dbReference type="Proteomes" id="UP000285642">
    <property type="component" value="Unassembled WGS sequence"/>
</dbReference>
<name>A0A413SI53_9FIRM</name>
<evidence type="ECO:0000313" key="1">
    <source>
        <dbReference type="EMBL" id="RHA67059.1"/>
    </source>
</evidence>
<comment type="caution">
    <text evidence="1">The sequence shown here is derived from an EMBL/GenBank/DDBJ whole genome shotgun (WGS) entry which is preliminary data.</text>
</comment>
<dbReference type="RefSeq" id="WP_118364938.1">
    <property type="nucleotide sequence ID" value="NZ_QSFS01000016.1"/>
</dbReference>
<organism evidence="1 2">
    <name type="scientific">Dorea formicigenerans</name>
    <dbReference type="NCBI Taxonomy" id="39486"/>
    <lineage>
        <taxon>Bacteria</taxon>
        <taxon>Bacillati</taxon>
        <taxon>Bacillota</taxon>
        <taxon>Clostridia</taxon>
        <taxon>Lachnospirales</taxon>
        <taxon>Lachnospiraceae</taxon>
        <taxon>Dorea</taxon>
    </lineage>
</organism>
<dbReference type="EMBL" id="QSFS01000016">
    <property type="protein sequence ID" value="RHA67059.1"/>
    <property type="molecule type" value="Genomic_DNA"/>
</dbReference>
<evidence type="ECO:0000313" key="2">
    <source>
        <dbReference type="Proteomes" id="UP000285642"/>
    </source>
</evidence>
<gene>
    <name evidence="1" type="ORF">DW924_13140</name>
</gene>
<accession>A0A413SI53</accession>
<proteinExistence type="predicted"/>
<protein>
    <submittedName>
        <fullName evidence="1">Uncharacterized protein</fullName>
    </submittedName>
</protein>
<sequence>MGKRIEETEEKIDQWIFEALDSSIPRYKYIYHCNLAYIDIMISQKMMFTPYERHYLFSLNYNIHIAYMKLEEEDKFDCAFDHYVYKKAFNMILLGFCYSEICDVYPLLHSNKAVMDMVGKDIYFKIDCLPKKHYKFISEFNMRKCLSYTLQMINGKLLKENVSDEDIVMKLADAYMRFWNENMQADDFEPYTQMDWCGISYFFVVAAMRRFNKLYQEDFDIESLDSQKMMIVISPVGAKKIRGFVPTEDDELYEQALEDHIYKPKGKGTYPKANIADAPLIRTKEGYIFANPLVILFNDSLETQFLNYLRRCDNGRYLRIKDRIKERVIPLIQEMTKYKIKNVKSIVNFYVKMPNSKKNRRECDLLFVDKEGNALYLEIKHFYNPQSYCEEKVLDTELEKALDKIPKQLEAIRNDWENIKKNYKVDCELNEIYGVIVSHRYTGVNVEIRPETPIVSASTLFECIAEAGCLKDIYLGCREIDEIYPKIDFIKKELVMEFAGYRFHLFEECLNPLAEIVVTESYKKQIIKNIKSSIPEKYNSIRDLAHAYIDSF</sequence>